<feature type="region of interest" description="Disordered" evidence="1">
    <location>
        <begin position="205"/>
        <end position="262"/>
    </location>
</feature>
<dbReference type="EMBL" id="WIVE01000011">
    <property type="protein sequence ID" value="MQX35998.1"/>
    <property type="molecule type" value="Genomic_DNA"/>
</dbReference>
<accession>A0A7X1ZCF2</accession>
<evidence type="ECO:0000256" key="2">
    <source>
        <dbReference type="SAM" id="Phobius"/>
    </source>
</evidence>
<feature type="region of interest" description="Disordered" evidence="1">
    <location>
        <begin position="113"/>
        <end position="142"/>
    </location>
</feature>
<comment type="caution">
    <text evidence="3">The sequence shown here is derived from an EMBL/GenBank/DDBJ whole genome shotgun (WGS) entry which is preliminary data.</text>
</comment>
<evidence type="ECO:0000313" key="3">
    <source>
        <dbReference type="EMBL" id="MQX35998.1"/>
    </source>
</evidence>
<organism evidence="3 4">
    <name type="scientific">Roseospira navarrensis</name>
    <dbReference type="NCBI Taxonomy" id="140058"/>
    <lineage>
        <taxon>Bacteria</taxon>
        <taxon>Pseudomonadati</taxon>
        <taxon>Pseudomonadota</taxon>
        <taxon>Alphaproteobacteria</taxon>
        <taxon>Rhodospirillales</taxon>
        <taxon>Rhodospirillaceae</taxon>
        <taxon>Roseospira</taxon>
    </lineage>
</organism>
<dbReference type="OrthoDB" id="9987485at2"/>
<keyword evidence="2" id="KW-0472">Membrane</keyword>
<feature type="transmembrane region" description="Helical" evidence="2">
    <location>
        <begin position="178"/>
        <end position="199"/>
    </location>
</feature>
<keyword evidence="2" id="KW-1133">Transmembrane helix</keyword>
<evidence type="ECO:0000256" key="1">
    <source>
        <dbReference type="SAM" id="MobiDB-lite"/>
    </source>
</evidence>
<dbReference type="AlphaFoldDB" id="A0A7X1ZCF2"/>
<feature type="compositionally biased region" description="Basic and acidic residues" evidence="1">
    <location>
        <begin position="223"/>
        <end position="245"/>
    </location>
</feature>
<feature type="transmembrane region" description="Helical" evidence="2">
    <location>
        <begin position="149"/>
        <end position="172"/>
    </location>
</feature>
<reference evidence="3 4" key="1">
    <citation type="submission" date="2019-10" db="EMBL/GenBank/DDBJ databases">
        <title>Draft whole-genome sequence of the purple nonsulfur photosynthetic bacterium Roseospira navarrensis DSM 15114.</title>
        <authorList>
            <person name="Kyndt J.A."/>
            <person name="Meyer T.E."/>
        </authorList>
    </citation>
    <scope>NUCLEOTIDE SEQUENCE [LARGE SCALE GENOMIC DNA]</scope>
    <source>
        <strain evidence="3 4">DSM 15114</strain>
    </source>
</reference>
<gene>
    <name evidence="3" type="ORF">GHC57_05640</name>
</gene>
<keyword evidence="2" id="KW-0812">Transmembrane</keyword>
<evidence type="ECO:0000313" key="4">
    <source>
        <dbReference type="Proteomes" id="UP000434582"/>
    </source>
</evidence>
<proteinExistence type="predicted"/>
<dbReference type="RefSeq" id="WP_153342059.1">
    <property type="nucleotide sequence ID" value="NZ_WIVE01000011.1"/>
</dbReference>
<protein>
    <submittedName>
        <fullName evidence="3">Uncharacterized protein</fullName>
    </submittedName>
</protein>
<keyword evidence="4" id="KW-1185">Reference proteome</keyword>
<sequence>MSQQPVKVETQGISADWTRADGSYDAVHRGLMDHAGLVGLFQRIHALEVPEEDRFNDFCPPHVMASGPAGSVSFVMDGGAIFCDETECEVTPAEAAALATGRESITDVARRHAGESGTAFVQGPDRARAEAEGRRPAPPRPPIGLARKLLGYTVAGGFLLVGLGTLGAGLEAGTGDDLYAALFMGGLLVVVGLLIAWAVRKAATHGRARPAGQTRGGGWSGTRRHDDRDDDWDRDRDRRDDRGGDNDTDSGSGGDDGGGGDD</sequence>
<feature type="compositionally biased region" description="Basic and acidic residues" evidence="1">
    <location>
        <begin position="125"/>
        <end position="135"/>
    </location>
</feature>
<dbReference type="Proteomes" id="UP000434582">
    <property type="component" value="Unassembled WGS sequence"/>
</dbReference>
<feature type="compositionally biased region" description="Gly residues" evidence="1">
    <location>
        <begin position="251"/>
        <end position="262"/>
    </location>
</feature>
<name>A0A7X1ZCF2_9PROT</name>